<evidence type="ECO:0000313" key="3">
    <source>
        <dbReference type="EnsemblProtists" id="EKX54079"/>
    </source>
</evidence>
<proteinExistence type="predicted"/>
<gene>
    <name evidence="2" type="ORF">GUITHDRAFT_100327</name>
</gene>
<accession>L1K0J0</accession>
<dbReference type="PaxDb" id="55529-EKX54079"/>
<dbReference type="AlphaFoldDB" id="L1K0J0"/>
<dbReference type="RefSeq" id="XP_005841059.1">
    <property type="nucleotide sequence ID" value="XM_005841002.1"/>
</dbReference>
<evidence type="ECO:0000313" key="4">
    <source>
        <dbReference type="Proteomes" id="UP000011087"/>
    </source>
</evidence>
<feature type="region of interest" description="Disordered" evidence="1">
    <location>
        <begin position="123"/>
        <end position="146"/>
    </location>
</feature>
<sequence length="146" mass="16126">MSAIEELNPAVDDHSLGKRKAEKQEDPQGTPTTTKKKDVDEEHKTKAGDIQPINLNLSATSVEENNDANEEEDAEEEEEEDMASDILQQLIDLFTQERGRPPTDEEVQIWMEQLREAAQDGISIGIDAEGSETEGTEGEDEGSENA</sequence>
<feature type="compositionally biased region" description="Polar residues" evidence="1">
    <location>
        <begin position="53"/>
        <end position="62"/>
    </location>
</feature>
<feature type="compositionally biased region" description="Basic and acidic residues" evidence="1">
    <location>
        <begin position="35"/>
        <end position="47"/>
    </location>
</feature>
<feature type="compositionally biased region" description="Acidic residues" evidence="1">
    <location>
        <begin position="64"/>
        <end position="83"/>
    </location>
</feature>
<evidence type="ECO:0000256" key="1">
    <source>
        <dbReference type="SAM" id="MobiDB-lite"/>
    </source>
</evidence>
<evidence type="ECO:0000313" key="2">
    <source>
        <dbReference type="EMBL" id="EKX54079.1"/>
    </source>
</evidence>
<feature type="region of interest" description="Disordered" evidence="1">
    <location>
        <begin position="1"/>
        <end position="85"/>
    </location>
</feature>
<keyword evidence="4" id="KW-1185">Reference proteome</keyword>
<dbReference type="KEGG" id="gtt:GUITHDRAFT_100327"/>
<reference evidence="2 4" key="1">
    <citation type="journal article" date="2012" name="Nature">
        <title>Algal genomes reveal evolutionary mosaicism and the fate of nucleomorphs.</title>
        <authorList>
            <consortium name="DOE Joint Genome Institute"/>
            <person name="Curtis B.A."/>
            <person name="Tanifuji G."/>
            <person name="Burki F."/>
            <person name="Gruber A."/>
            <person name="Irimia M."/>
            <person name="Maruyama S."/>
            <person name="Arias M.C."/>
            <person name="Ball S.G."/>
            <person name="Gile G.H."/>
            <person name="Hirakawa Y."/>
            <person name="Hopkins J.F."/>
            <person name="Kuo A."/>
            <person name="Rensing S.A."/>
            <person name="Schmutz J."/>
            <person name="Symeonidi A."/>
            <person name="Elias M."/>
            <person name="Eveleigh R.J."/>
            <person name="Herman E.K."/>
            <person name="Klute M.J."/>
            <person name="Nakayama T."/>
            <person name="Obornik M."/>
            <person name="Reyes-Prieto A."/>
            <person name="Armbrust E.V."/>
            <person name="Aves S.J."/>
            <person name="Beiko R.G."/>
            <person name="Coutinho P."/>
            <person name="Dacks J.B."/>
            <person name="Durnford D.G."/>
            <person name="Fast N.M."/>
            <person name="Green B.R."/>
            <person name="Grisdale C.J."/>
            <person name="Hempel F."/>
            <person name="Henrissat B."/>
            <person name="Hoppner M.P."/>
            <person name="Ishida K."/>
            <person name="Kim E."/>
            <person name="Koreny L."/>
            <person name="Kroth P.G."/>
            <person name="Liu Y."/>
            <person name="Malik S.B."/>
            <person name="Maier U.G."/>
            <person name="McRose D."/>
            <person name="Mock T."/>
            <person name="Neilson J.A."/>
            <person name="Onodera N.T."/>
            <person name="Poole A.M."/>
            <person name="Pritham E.J."/>
            <person name="Richards T.A."/>
            <person name="Rocap G."/>
            <person name="Roy S.W."/>
            <person name="Sarai C."/>
            <person name="Schaack S."/>
            <person name="Shirato S."/>
            <person name="Slamovits C.H."/>
            <person name="Spencer D.F."/>
            <person name="Suzuki S."/>
            <person name="Worden A.Z."/>
            <person name="Zauner S."/>
            <person name="Barry K."/>
            <person name="Bell C."/>
            <person name="Bharti A.K."/>
            <person name="Crow J.A."/>
            <person name="Grimwood J."/>
            <person name="Kramer R."/>
            <person name="Lindquist E."/>
            <person name="Lucas S."/>
            <person name="Salamov A."/>
            <person name="McFadden G.I."/>
            <person name="Lane C.E."/>
            <person name="Keeling P.J."/>
            <person name="Gray M.W."/>
            <person name="Grigoriev I.V."/>
            <person name="Archibald J.M."/>
        </authorList>
    </citation>
    <scope>NUCLEOTIDE SEQUENCE</scope>
    <source>
        <strain evidence="2 4">CCMP2712</strain>
    </source>
</reference>
<organism evidence="2">
    <name type="scientific">Guillardia theta (strain CCMP2712)</name>
    <name type="common">Cryptophyte</name>
    <dbReference type="NCBI Taxonomy" id="905079"/>
    <lineage>
        <taxon>Eukaryota</taxon>
        <taxon>Cryptophyceae</taxon>
        <taxon>Pyrenomonadales</taxon>
        <taxon>Geminigeraceae</taxon>
        <taxon>Guillardia</taxon>
    </lineage>
</organism>
<feature type="compositionally biased region" description="Acidic residues" evidence="1">
    <location>
        <begin position="129"/>
        <end position="146"/>
    </location>
</feature>
<protein>
    <submittedName>
        <fullName evidence="2 3">Uncharacterized protein</fullName>
    </submittedName>
</protein>
<reference evidence="4" key="2">
    <citation type="submission" date="2012-11" db="EMBL/GenBank/DDBJ databases">
        <authorList>
            <person name="Kuo A."/>
            <person name="Curtis B.A."/>
            <person name="Tanifuji G."/>
            <person name="Burki F."/>
            <person name="Gruber A."/>
            <person name="Irimia M."/>
            <person name="Maruyama S."/>
            <person name="Arias M.C."/>
            <person name="Ball S.G."/>
            <person name="Gile G.H."/>
            <person name="Hirakawa Y."/>
            <person name="Hopkins J.F."/>
            <person name="Rensing S.A."/>
            <person name="Schmutz J."/>
            <person name="Symeonidi A."/>
            <person name="Elias M."/>
            <person name="Eveleigh R.J."/>
            <person name="Herman E.K."/>
            <person name="Klute M.J."/>
            <person name="Nakayama T."/>
            <person name="Obornik M."/>
            <person name="Reyes-Prieto A."/>
            <person name="Armbrust E.V."/>
            <person name="Aves S.J."/>
            <person name="Beiko R.G."/>
            <person name="Coutinho P."/>
            <person name="Dacks J.B."/>
            <person name="Durnford D.G."/>
            <person name="Fast N.M."/>
            <person name="Green B.R."/>
            <person name="Grisdale C."/>
            <person name="Hempe F."/>
            <person name="Henrissat B."/>
            <person name="Hoppner M.P."/>
            <person name="Ishida K.-I."/>
            <person name="Kim E."/>
            <person name="Koreny L."/>
            <person name="Kroth P.G."/>
            <person name="Liu Y."/>
            <person name="Malik S.-B."/>
            <person name="Maier U.G."/>
            <person name="McRose D."/>
            <person name="Mock T."/>
            <person name="Neilson J.A."/>
            <person name="Onodera N.T."/>
            <person name="Poole A.M."/>
            <person name="Pritham E.J."/>
            <person name="Richards T.A."/>
            <person name="Rocap G."/>
            <person name="Roy S.W."/>
            <person name="Sarai C."/>
            <person name="Schaack S."/>
            <person name="Shirato S."/>
            <person name="Slamovits C.H."/>
            <person name="Spencer D.F."/>
            <person name="Suzuki S."/>
            <person name="Worden A.Z."/>
            <person name="Zauner S."/>
            <person name="Barry K."/>
            <person name="Bell C."/>
            <person name="Bharti A.K."/>
            <person name="Crow J.A."/>
            <person name="Grimwood J."/>
            <person name="Kramer R."/>
            <person name="Lindquist E."/>
            <person name="Lucas S."/>
            <person name="Salamov A."/>
            <person name="McFadden G.I."/>
            <person name="Lane C.E."/>
            <person name="Keeling P.J."/>
            <person name="Gray M.W."/>
            <person name="Grigoriev I.V."/>
            <person name="Archibald J.M."/>
        </authorList>
    </citation>
    <scope>NUCLEOTIDE SEQUENCE</scope>
    <source>
        <strain evidence="4">CCMP2712</strain>
    </source>
</reference>
<dbReference type="Proteomes" id="UP000011087">
    <property type="component" value="Unassembled WGS sequence"/>
</dbReference>
<dbReference type="EnsemblProtists" id="EKX54079">
    <property type="protein sequence ID" value="EKX54079"/>
    <property type="gene ID" value="GUITHDRAFT_100327"/>
</dbReference>
<name>L1K0J0_GUITC</name>
<dbReference type="GeneID" id="17310847"/>
<dbReference type="HOGENOM" id="CLU_1780983_0_0_1"/>
<dbReference type="EMBL" id="JH992968">
    <property type="protein sequence ID" value="EKX54079.1"/>
    <property type="molecule type" value="Genomic_DNA"/>
</dbReference>
<reference evidence="3" key="3">
    <citation type="submission" date="2015-06" db="UniProtKB">
        <authorList>
            <consortium name="EnsemblProtists"/>
        </authorList>
    </citation>
    <scope>IDENTIFICATION</scope>
</reference>